<evidence type="ECO:0000256" key="2">
    <source>
        <dbReference type="SAM" id="Phobius"/>
    </source>
</evidence>
<feature type="region of interest" description="Disordered" evidence="1">
    <location>
        <begin position="1"/>
        <end position="25"/>
    </location>
</feature>
<feature type="transmembrane region" description="Helical" evidence="2">
    <location>
        <begin position="34"/>
        <end position="56"/>
    </location>
</feature>
<proteinExistence type="predicted"/>
<keyword evidence="2" id="KW-0472">Membrane</keyword>
<evidence type="ECO:0000313" key="3">
    <source>
        <dbReference type="EMBL" id="MBM7811874.1"/>
    </source>
</evidence>
<dbReference type="EMBL" id="JAFBCL010000001">
    <property type="protein sequence ID" value="MBM7811874.1"/>
    <property type="molecule type" value="Genomic_DNA"/>
</dbReference>
<comment type="caution">
    <text evidence="3">The sequence shown here is derived from an EMBL/GenBank/DDBJ whole genome shotgun (WGS) entry which is preliminary data.</text>
</comment>
<sequence length="138" mass="14204">MTSGDPPTPAVAGENRSARGRSGLGDRGAVTVEAALAICGVLAFVVLGAEVVMAVVGQLRCTDAAREAARLVARGEAARASSVVAAIAPAGAELVVRQDGDTAWVEVTARRSLVDVRSRAYAVLEPGVAEEERQPVRR</sequence>
<dbReference type="RefSeq" id="WP_307819667.1">
    <property type="nucleotide sequence ID" value="NZ_JAFBCL010000001.1"/>
</dbReference>
<evidence type="ECO:0000256" key="1">
    <source>
        <dbReference type="SAM" id="MobiDB-lite"/>
    </source>
</evidence>
<dbReference type="Proteomes" id="UP001195724">
    <property type="component" value="Unassembled WGS sequence"/>
</dbReference>
<keyword evidence="2" id="KW-1133">Transmembrane helix</keyword>
<name>A0ABS2S863_9PSEU</name>
<reference evidence="3 4" key="1">
    <citation type="submission" date="2021-01" db="EMBL/GenBank/DDBJ databases">
        <title>Sequencing the genomes of 1000 actinobacteria strains.</title>
        <authorList>
            <person name="Klenk H.-P."/>
        </authorList>
    </citation>
    <scope>NUCLEOTIDE SEQUENCE [LARGE SCALE GENOMIC DNA]</scope>
    <source>
        <strain evidence="3 4">DSM 44581</strain>
    </source>
</reference>
<keyword evidence="2" id="KW-0812">Transmembrane</keyword>
<organism evidence="3 4">
    <name type="scientific">Saccharothrix algeriensis</name>
    <dbReference type="NCBI Taxonomy" id="173560"/>
    <lineage>
        <taxon>Bacteria</taxon>
        <taxon>Bacillati</taxon>
        <taxon>Actinomycetota</taxon>
        <taxon>Actinomycetes</taxon>
        <taxon>Pseudonocardiales</taxon>
        <taxon>Pseudonocardiaceae</taxon>
        <taxon>Saccharothrix</taxon>
    </lineage>
</organism>
<dbReference type="NCBIfam" id="NF041390">
    <property type="entry name" value="TadE_Rv3655c"/>
    <property type="match status" value="1"/>
</dbReference>
<dbReference type="InterPro" id="IPR049790">
    <property type="entry name" value="Rv3655c/TadE"/>
</dbReference>
<gene>
    <name evidence="3" type="ORF">JOE68_002739</name>
</gene>
<accession>A0ABS2S863</accession>
<protein>
    <submittedName>
        <fullName evidence="3">Flp pilus assembly protein TadG</fullName>
    </submittedName>
</protein>
<evidence type="ECO:0000313" key="4">
    <source>
        <dbReference type="Proteomes" id="UP001195724"/>
    </source>
</evidence>
<keyword evidence="4" id="KW-1185">Reference proteome</keyword>